<feature type="region of interest" description="Disordered" evidence="1">
    <location>
        <begin position="348"/>
        <end position="372"/>
    </location>
</feature>
<protein>
    <submittedName>
        <fullName evidence="3">U32 family peptidase</fullName>
    </submittedName>
</protein>
<gene>
    <name evidence="3" type="ORF">H9736_01820</name>
</gene>
<proteinExistence type="predicted"/>
<dbReference type="Proteomes" id="UP000886800">
    <property type="component" value="Unassembled WGS sequence"/>
</dbReference>
<name>A0A9D1WQC4_9FIRM</name>
<sequence length="687" mass="74075">MNRPEILAPAGSPAALEAAAACGADAVYLGVEGLNARRGAENFTLATLGDTVRDCHIQGVKVYLTLNILLLAQELDQLRHTVEAACAAGVDGVIVQDLGVLRLVRAWAPGLKVSASTQLSVHNPAGVRLLEQLGASRVVLARECSAQEIAAVCASTPLEVEVFVHGALCMCVSGQCYLSSLLGQRSGNRGLCAQPCRLPFQSPATGHALSLKDLSLIPRLQQLRECGVASLKIEGRMKRPEYVAAAVTACRQALEGQQPDLETLQAVFSRSGFTDGHFTGRRTLEMFGVRQKQDVQAAAGVLKGLEPLYTDPRRRVQRVEVDMALRMAAGQLSTLTLTDREGHRAVVEGPAPQPALTKPTTPQRAEASLSKTGGTPYRVGALDCLIGQGLMLPASALNDLRRRGLEELDAQRGAPRPVPCKAVPPQADGRFPAGPPQLRVRARRLEQLSGEMWQRVQLVTLPVAEWERLAASGQPVDWEKACAGLPRMVFSGERELQRRLEALGDRGLRHVSVGNLGTVELAAPLGFALHGEPYLNIANPWAAAQLADWDLCDLTASFELNLDWIKRLQSPIPVGILAYGRLALMVMRACPIRAAVGCRRCRAGENRLTDRRGKAFAVDCTWGCSELLNPTPLWLADRLGELGGLDFLTLDFTEEPPQEAAAVFAAYLHGAPPPGEHTRGLYYKTLL</sequence>
<dbReference type="InterPro" id="IPR020988">
    <property type="entry name" value="Pept_U32_collagenase"/>
</dbReference>
<feature type="compositionally biased region" description="Polar residues" evidence="1">
    <location>
        <begin position="358"/>
        <end position="372"/>
    </location>
</feature>
<evidence type="ECO:0000256" key="1">
    <source>
        <dbReference type="SAM" id="MobiDB-lite"/>
    </source>
</evidence>
<feature type="region of interest" description="Disordered" evidence="1">
    <location>
        <begin position="411"/>
        <end position="435"/>
    </location>
</feature>
<dbReference type="PROSITE" id="PS01276">
    <property type="entry name" value="PEPTIDASE_U32"/>
    <property type="match status" value="1"/>
</dbReference>
<reference evidence="3" key="2">
    <citation type="submission" date="2021-04" db="EMBL/GenBank/DDBJ databases">
        <authorList>
            <person name="Gilroy R."/>
        </authorList>
    </citation>
    <scope>NUCLEOTIDE SEQUENCE</scope>
    <source>
        <strain evidence="3">CHK188-5543</strain>
    </source>
</reference>
<dbReference type="InterPro" id="IPR001539">
    <property type="entry name" value="Peptidase_U32"/>
</dbReference>
<dbReference type="EMBL" id="DXES01000036">
    <property type="protein sequence ID" value="HIX64966.1"/>
    <property type="molecule type" value="Genomic_DNA"/>
</dbReference>
<reference evidence="3" key="1">
    <citation type="journal article" date="2021" name="PeerJ">
        <title>Extensive microbial diversity within the chicken gut microbiome revealed by metagenomics and culture.</title>
        <authorList>
            <person name="Gilroy R."/>
            <person name="Ravi A."/>
            <person name="Getino M."/>
            <person name="Pursley I."/>
            <person name="Horton D.L."/>
            <person name="Alikhan N.F."/>
            <person name="Baker D."/>
            <person name="Gharbi K."/>
            <person name="Hall N."/>
            <person name="Watson M."/>
            <person name="Adriaenssens E.M."/>
            <person name="Foster-Nyarko E."/>
            <person name="Jarju S."/>
            <person name="Secka A."/>
            <person name="Antonio M."/>
            <person name="Oren A."/>
            <person name="Chaudhuri R.R."/>
            <person name="La Ragione R."/>
            <person name="Hildebrand F."/>
            <person name="Pallen M.J."/>
        </authorList>
    </citation>
    <scope>NUCLEOTIDE SEQUENCE</scope>
    <source>
        <strain evidence="3">CHK188-5543</strain>
    </source>
</reference>
<dbReference type="PANTHER" id="PTHR30217">
    <property type="entry name" value="PEPTIDASE U32 FAMILY"/>
    <property type="match status" value="1"/>
</dbReference>
<dbReference type="CDD" id="cd00945">
    <property type="entry name" value="Aldolase_Class_I"/>
    <property type="match status" value="1"/>
</dbReference>
<dbReference type="Pfam" id="PF01136">
    <property type="entry name" value="Peptidase_U32"/>
    <property type="match status" value="1"/>
</dbReference>
<dbReference type="InterPro" id="IPR051454">
    <property type="entry name" value="RNA/ubiquinone_mod_enzymes"/>
</dbReference>
<feature type="domain" description="Peptidase U32 collagenase" evidence="2">
    <location>
        <begin position="308"/>
        <end position="412"/>
    </location>
</feature>
<accession>A0A9D1WQC4</accession>
<comment type="caution">
    <text evidence="3">The sequence shown here is derived from an EMBL/GenBank/DDBJ whole genome shotgun (WGS) entry which is preliminary data.</text>
</comment>
<evidence type="ECO:0000313" key="3">
    <source>
        <dbReference type="EMBL" id="HIX64966.1"/>
    </source>
</evidence>
<dbReference type="AlphaFoldDB" id="A0A9D1WQC4"/>
<dbReference type="Pfam" id="PF12392">
    <property type="entry name" value="DUF3656"/>
    <property type="match status" value="1"/>
</dbReference>
<evidence type="ECO:0000313" key="4">
    <source>
        <dbReference type="Proteomes" id="UP000886800"/>
    </source>
</evidence>
<evidence type="ECO:0000259" key="2">
    <source>
        <dbReference type="Pfam" id="PF12392"/>
    </source>
</evidence>
<dbReference type="PANTHER" id="PTHR30217:SF10">
    <property type="entry name" value="23S RRNA 5-HYDROXYCYTIDINE C2501 SYNTHASE"/>
    <property type="match status" value="1"/>
</dbReference>
<organism evidence="3 4">
    <name type="scientific">Candidatus Anaerotruncus excrementipullorum</name>
    <dbReference type="NCBI Taxonomy" id="2838465"/>
    <lineage>
        <taxon>Bacteria</taxon>
        <taxon>Bacillati</taxon>
        <taxon>Bacillota</taxon>
        <taxon>Clostridia</taxon>
        <taxon>Eubacteriales</taxon>
        <taxon>Oscillospiraceae</taxon>
        <taxon>Anaerotruncus</taxon>
    </lineage>
</organism>